<gene>
    <name evidence="7" type="ORF">HYPSUDRAFT_128820</name>
</gene>
<feature type="compositionally biased region" description="Basic and acidic residues" evidence="5">
    <location>
        <begin position="529"/>
        <end position="543"/>
    </location>
</feature>
<feature type="region of interest" description="Disordered" evidence="5">
    <location>
        <begin position="398"/>
        <end position="436"/>
    </location>
</feature>
<feature type="compositionally biased region" description="Acidic residues" evidence="5">
    <location>
        <begin position="452"/>
        <end position="463"/>
    </location>
</feature>
<feature type="transmembrane region" description="Helical" evidence="6">
    <location>
        <begin position="372"/>
        <end position="392"/>
    </location>
</feature>
<dbReference type="OrthoDB" id="165382at2759"/>
<feature type="compositionally biased region" description="Basic residues" evidence="5">
    <location>
        <begin position="407"/>
        <end position="416"/>
    </location>
</feature>
<dbReference type="PANTHER" id="PTHR12570:SF82">
    <property type="entry name" value="NIPA-LIKE PROTEIN 3"/>
    <property type="match status" value="1"/>
</dbReference>
<dbReference type="Pfam" id="PF05653">
    <property type="entry name" value="Mg_trans_NIPA"/>
    <property type="match status" value="2"/>
</dbReference>
<dbReference type="OMA" id="LWTRGNW"/>
<sequence length="560" mass="61314">MSSTAPDPVPVRHTNPVVAFIIGLSIILLASILNAAGLNLTKLDHVRTSVIPKASRRRDWMRPLWLLGMLLYILSQLIGSTLALEYMRAEYVAPLGSSSLVFNFLFARFLVGTPVTKNDIYGTVVVVIGVIGIVAFGSINSGLTSETDVAHITYLWRRGGWLGYFFAMSFALIFLLIFTYRLDWVLAQRGELASVPFSATRPQGRPGVGLPIPANTSVSMSKRRRSWFGVIFGIFSIIGAAWDGLITFVTDQLEAWVAPKDDNQIAWTLGIGWACCGGGLAGGCLVFAKATVKLLSGSLSHQNPGNQFGHAAPIFTIILLSITAVLQIICINRGLKVYDSTLVVPVFYGVYTATGWLDSLIFNDEVNAYKGWTLFLIFVSISVLISGVVLLTHKKPEPVTGKVKSTAPRRRRRKGAKGIPGQSNEAGDMDADVEEARGPEGEVLWAVGDVSDEDEDDEGLDDDVDHHQHPIHNQLSSVKGHAQPSISFDTRGAINEHTGLVARSEDEDVDEDEEDDGWVKQKRNVGDASDERRRRRSMDPFRDVDDDAHELGQFSGPPKR</sequence>
<dbReference type="InterPro" id="IPR008521">
    <property type="entry name" value="Mg_trans_NIPA"/>
</dbReference>
<dbReference type="GO" id="GO:0016020">
    <property type="term" value="C:membrane"/>
    <property type="evidence" value="ECO:0007669"/>
    <property type="project" value="UniProtKB-SubCell"/>
</dbReference>
<organism evidence="7 8">
    <name type="scientific">Hypholoma sublateritium (strain FD-334 SS-4)</name>
    <dbReference type="NCBI Taxonomy" id="945553"/>
    <lineage>
        <taxon>Eukaryota</taxon>
        <taxon>Fungi</taxon>
        <taxon>Dikarya</taxon>
        <taxon>Basidiomycota</taxon>
        <taxon>Agaricomycotina</taxon>
        <taxon>Agaricomycetes</taxon>
        <taxon>Agaricomycetidae</taxon>
        <taxon>Agaricales</taxon>
        <taxon>Agaricineae</taxon>
        <taxon>Strophariaceae</taxon>
        <taxon>Hypholoma</taxon>
    </lineage>
</organism>
<accession>A0A0D2QBN8</accession>
<comment type="subcellular location">
    <subcellularLocation>
        <location evidence="1">Membrane</location>
        <topology evidence="1">Multi-pass membrane protein</topology>
    </subcellularLocation>
</comment>
<evidence type="ECO:0000256" key="1">
    <source>
        <dbReference type="ARBA" id="ARBA00004141"/>
    </source>
</evidence>
<feature type="region of interest" description="Disordered" evidence="5">
    <location>
        <begin position="497"/>
        <end position="560"/>
    </location>
</feature>
<evidence type="ECO:0000256" key="2">
    <source>
        <dbReference type="ARBA" id="ARBA00022692"/>
    </source>
</evidence>
<keyword evidence="4 6" id="KW-0472">Membrane</keyword>
<feature type="compositionally biased region" description="Acidic residues" evidence="5">
    <location>
        <begin position="505"/>
        <end position="516"/>
    </location>
</feature>
<feature type="transmembrane region" description="Helical" evidence="6">
    <location>
        <begin position="227"/>
        <end position="245"/>
    </location>
</feature>
<feature type="transmembrane region" description="Helical" evidence="6">
    <location>
        <begin position="265"/>
        <end position="288"/>
    </location>
</feature>
<evidence type="ECO:0000256" key="6">
    <source>
        <dbReference type="SAM" id="Phobius"/>
    </source>
</evidence>
<evidence type="ECO:0000256" key="3">
    <source>
        <dbReference type="ARBA" id="ARBA00022989"/>
    </source>
</evidence>
<proteinExistence type="predicted"/>
<feature type="region of interest" description="Disordered" evidence="5">
    <location>
        <begin position="452"/>
        <end position="485"/>
    </location>
</feature>
<feature type="transmembrane region" description="Helical" evidence="6">
    <location>
        <begin position="60"/>
        <end position="79"/>
    </location>
</feature>
<evidence type="ECO:0000313" key="8">
    <source>
        <dbReference type="Proteomes" id="UP000054270"/>
    </source>
</evidence>
<protein>
    <submittedName>
        <fullName evidence="7">Uncharacterized protein</fullName>
    </submittedName>
</protein>
<keyword evidence="3 6" id="KW-1133">Transmembrane helix</keyword>
<name>A0A0D2QBN8_HYPSF</name>
<evidence type="ECO:0000256" key="4">
    <source>
        <dbReference type="ARBA" id="ARBA00023136"/>
    </source>
</evidence>
<dbReference type="PANTHER" id="PTHR12570">
    <property type="match status" value="1"/>
</dbReference>
<dbReference type="GO" id="GO:0015095">
    <property type="term" value="F:magnesium ion transmembrane transporter activity"/>
    <property type="evidence" value="ECO:0007669"/>
    <property type="project" value="InterPro"/>
</dbReference>
<dbReference type="Gene3D" id="1.10.3730.20">
    <property type="match status" value="1"/>
</dbReference>
<keyword evidence="2 6" id="KW-0812">Transmembrane</keyword>
<dbReference type="Proteomes" id="UP000054270">
    <property type="component" value="Unassembled WGS sequence"/>
</dbReference>
<feature type="transmembrane region" description="Helical" evidence="6">
    <location>
        <begin position="91"/>
        <end position="111"/>
    </location>
</feature>
<dbReference type="InterPro" id="IPR037185">
    <property type="entry name" value="EmrE-like"/>
</dbReference>
<evidence type="ECO:0000313" key="7">
    <source>
        <dbReference type="EMBL" id="KJA29055.1"/>
    </source>
</evidence>
<feature type="transmembrane region" description="Helical" evidence="6">
    <location>
        <begin position="120"/>
        <end position="141"/>
    </location>
</feature>
<reference evidence="8" key="1">
    <citation type="submission" date="2014-04" db="EMBL/GenBank/DDBJ databases">
        <title>Evolutionary Origins and Diversification of the Mycorrhizal Mutualists.</title>
        <authorList>
            <consortium name="DOE Joint Genome Institute"/>
            <consortium name="Mycorrhizal Genomics Consortium"/>
            <person name="Kohler A."/>
            <person name="Kuo A."/>
            <person name="Nagy L.G."/>
            <person name="Floudas D."/>
            <person name="Copeland A."/>
            <person name="Barry K.W."/>
            <person name="Cichocki N."/>
            <person name="Veneault-Fourrey C."/>
            <person name="LaButti K."/>
            <person name="Lindquist E.A."/>
            <person name="Lipzen A."/>
            <person name="Lundell T."/>
            <person name="Morin E."/>
            <person name="Murat C."/>
            <person name="Riley R."/>
            <person name="Ohm R."/>
            <person name="Sun H."/>
            <person name="Tunlid A."/>
            <person name="Henrissat B."/>
            <person name="Grigoriev I.V."/>
            <person name="Hibbett D.S."/>
            <person name="Martin F."/>
        </authorList>
    </citation>
    <scope>NUCLEOTIDE SEQUENCE [LARGE SCALE GENOMIC DNA]</scope>
    <source>
        <strain evidence="8">FD-334 SS-4</strain>
    </source>
</reference>
<dbReference type="SUPFAM" id="SSF103481">
    <property type="entry name" value="Multidrug resistance efflux transporter EmrE"/>
    <property type="match status" value="1"/>
</dbReference>
<dbReference type="AlphaFoldDB" id="A0A0D2QBN8"/>
<evidence type="ECO:0000256" key="5">
    <source>
        <dbReference type="SAM" id="MobiDB-lite"/>
    </source>
</evidence>
<feature type="transmembrane region" description="Helical" evidence="6">
    <location>
        <begin position="308"/>
        <end position="329"/>
    </location>
</feature>
<dbReference type="EMBL" id="KN817520">
    <property type="protein sequence ID" value="KJA29055.1"/>
    <property type="molecule type" value="Genomic_DNA"/>
</dbReference>
<keyword evidence="8" id="KW-1185">Reference proteome</keyword>
<feature type="transmembrane region" description="Helical" evidence="6">
    <location>
        <begin position="17"/>
        <end position="40"/>
    </location>
</feature>
<feature type="transmembrane region" description="Helical" evidence="6">
    <location>
        <begin position="161"/>
        <end position="180"/>
    </location>
</feature>